<dbReference type="Proteomes" id="UP000683507">
    <property type="component" value="Chromosome"/>
</dbReference>
<sequence>MKGKTLTYLLMVVLLSFNSCKKTYDEGPGFSFRTKMSRITGTWKLVSMEGVDRLSPSVDQFMELTKDEISEGVYKAKFTNFQEEFCDWVTYESGDSLYSTVGSWKFTTKEDYFVEGCGIGEDSRNKQGLDLNMDNGLYAIERWKILELRNDKLKLINNVCLDNSCFYIHNRILIFEKVD</sequence>
<evidence type="ECO:0008006" key="3">
    <source>
        <dbReference type="Google" id="ProtNLM"/>
    </source>
</evidence>
<proteinExistence type="predicted"/>
<evidence type="ECO:0000313" key="1">
    <source>
        <dbReference type="EMBL" id="CAG5087157.1"/>
    </source>
</evidence>
<reference evidence="1" key="1">
    <citation type="submission" date="2021-04" db="EMBL/GenBank/DDBJ databases">
        <authorList>
            <person name="Rodrigo-Torres L."/>
            <person name="Arahal R. D."/>
            <person name="Lucena T."/>
        </authorList>
    </citation>
    <scope>NUCLEOTIDE SEQUENCE</scope>
    <source>
        <strain evidence="1">AS29M-1</strain>
    </source>
</reference>
<dbReference type="KEGG" id="ptan:CRYO30217_03402"/>
<dbReference type="AlphaFoldDB" id="A0A916NU46"/>
<gene>
    <name evidence="1" type="ORF">CRYO30217_03402</name>
</gene>
<dbReference type="EMBL" id="OU015584">
    <property type="protein sequence ID" value="CAG5087157.1"/>
    <property type="molecule type" value="Genomic_DNA"/>
</dbReference>
<evidence type="ECO:0000313" key="2">
    <source>
        <dbReference type="Proteomes" id="UP000683507"/>
    </source>
</evidence>
<keyword evidence="2" id="KW-1185">Reference proteome</keyword>
<organism evidence="1 2">
    <name type="scientific">Parvicella tangerina</name>
    <dbReference type="NCBI Taxonomy" id="2829795"/>
    <lineage>
        <taxon>Bacteria</taxon>
        <taxon>Pseudomonadati</taxon>
        <taxon>Bacteroidota</taxon>
        <taxon>Flavobacteriia</taxon>
        <taxon>Flavobacteriales</taxon>
        <taxon>Parvicellaceae</taxon>
        <taxon>Parvicella</taxon>
    </lineage>
</organism>
<protein>
    <recommendedName>
        <fullName evidence="3">Lipocalin-like domain-containing protein</fullName>
    </recommendedName>
</protein>
<accession>A0A916NU46</accession>
<name>A0A916NU46_9FLAO</name>